<keyword evidence="2" id="KW-0662">Pyridine nucleotide biosynthesis</keyword>
<dbReference type="EMBL" id="UOFE01000041">
    <property type="protein sequence ID" value="VAW54568.1"/>
    <property type="molecule type" value="Genomic_DNA"/>
</dbReference>
<dbReference type="PANTHER" id="PTHR39321">
    <property type="entry name" value="NICOTINATE-NUCLEOTIDE ADENYLYLTRANSFERASE-RELATED"/>
    <property type="match status" value="1"/>
</dbReference>
<evidence type="ECO:0000256" key="6">
    <source>
        <dbReference type="ARBA" id="ARBA00022840"/>
    </source>
</evidence>
<name>A0A3B0WEY2_9ZZZZ</name>
<keyword evidence="7" id="KW-0520">NAD</keyword>
<feature type="domain" description="Cytidyltransferase-like" evidence="8">
    <location>
        <begin position="4"/>
        <end position="186"/>
    </location>
</feature>
<keyword evidence="6" id="KW-0067">ATP-binding</keyword>
<evidence type="ECO:0000256" key="4">
    <source>
        <dbReference type="ARBA" id="ARBA00022695"/>
    </source>
</evidence>
<evidence type="ECO:0000259" key="8">
    <source>
        <dbReference type="Pfam" id="PF01467"/>
    </source>
</evidence>
<dbReference type="InterPro" id="IPR004821">
    <property type="entry name" value="Cyt_trans-like"/>
</dbReference>
<dbReference type="PANTHER" id="PTHR39321:SF3">
    <property type="entry name" value="PHOSPHOPANTETHEINE ADENYLYLTRANSFERASE"/>
    <property type="match status" value="1"/>
</dbReference>
<dbReference type="NCBIfam" id="TIGR00482">
    <property type="entry name" value="nicotinate (nicotinamide) nucleotide adenylyltransferase"/>
    <property type="match status" value="1"/>
</dbReference>
<evidence type="ECO:0000256" key="2">
    <source>
        <dbReference type="ARBA" id="ARBA00022642"/>
    </source>
</evidence>
<dbReference type="UniPathway" id="UPA00253"/>
<keyword evidence="5" id="KW-0547">Nucleotide-binding</keyword>
<dbReference type="HAMAP" id="MF_00244">
    <property type="entry name" value="NaMN_adenylyltr"/>
    <property type="match status" value="1"/>
</dbReference>
<keyword evidence="4 9" id="KW-0548">Nucleotidyltransferase</keyword>
<accession>A0A3B0WEY2</accession>
<dbReference type="NCBIfam" id="NF000839">
    <property type="entry name" value="PRK00071.1-1"/>
    <property type="match status" value="1"/>
</dbReference>
<organism evidence="9">
    <name type="scientific">hydrothermal vent metagenome</name>
    <dbReference type="NCBI Taxonomy" id="652676"/>
    <lineage>
        <taxon>unclassified sequences</taxon>
        <taxon>metagenomes</taxon>
        <taxon>ecological metagenomes</taxon>
    </lineage>
</organism>
<comment type="pathway">
    <text evidence="1">Cofactor biosynthesis; NAD(+) biosynthesis.</text>
</comment>
<dbReference type="CDD" id="cd02165">
    <property type="entry name" value="NMNAT"/>
    <property type="match status" value="1"/>
</dbReference>
<dbReference type="Pfam" id="PF01467">
    <property type="entry name" value="CTP_transf_like"/>
    <property type="match status" value="1"/>
</dbReference>
<reference evidence="9" key="1">
    <citation type="submission" date="2018-06" db="EMBL/GenBank/DDBJ databases">
        <authorList>
            <person name="Zhirakovskaya E."/>
        </authorList>
    </citation>
    <scope>NUCLEOTIDE SEQUENCE</scope>
</reference>
<protein>
    <submittedName>
        <fullName evidence="9">Nicotinate-nucleotide adenylyltransferase</fullName>
        <ecNumber evidence="9">2.7.7.18</ecNumber>
    </submittedName>
</protein>
<evidence type="ECO:0000256" key="3">
    <source>
        <dbReference type="ARBA" id="ARBA00022679"/>
    </source>
</evidence>
<evidence type="ECO:0000313" key="9">
    <source>
        <dbReference type="EMBL" id="VAW54568.1"/>
    </source>
</evidence>
<proteinExistence type="inferred from homology"/>
<evidence type="ECO:0000256" key="5">
    <source>
        <dbReference type="ARBA" id="ARBA00022741"/>
    </source>
</evidence>
<dbReference type="AlphaFoldDB" id="A0A3B0WEY2"/>
<gene>
    <name evidence="9" type="ORF">MNBD_GAMMA05-2321</name>
</gene>
<sequence length="213" mass="24576">MIGIFGGTFDPVHYGHIKPALSIKQALNLNQLRFIPNRIPPHREIPWLSTEQRLSLLKRALLNYDDVVIDERELERDGPSYMVDTLVSLRDDFANEGLILIVGMDAFLGITAWHEWKRLFDLCHLVVTTRPGFDESEIMERIDADNYQYLAAKMVTQAAALTPNETGKILLQSVPQLDISSTKIRANWLTDDIVRQWMPEATYQQLREIKYDH</sequence>
<dbReference type="InterPro" id="IPR005248">
    <property type="entry name" value="NadD/NMNAT"/>
</dbReference>
<evidence type="ECO:0000256" key="1">
    <source>
        <dbReference type="ARBA" id="ARBA00004790"/>
    </source>
</evidence>
<dbReference type="EC" id="2.7.7.18" evidence="9"/>
<dbReference type="SUPFAM" id="SSF52374">
    <property type="entry name" value="Nucleotidylyl transferase"/>
    <property type="match status" value="1"/>
</dbReference>
<dbReference type="Gene3D" id="3.40.50.620">
    <property type="entry name" value="HUPs"/>
    <property type="match status" value="1"/>
</dbReference>
<dbReference type="GO" id="GO:0009435">
    <property type="term" value="P:NAD+ biosynthetic process"/>
    <property type="evidence" value="ECO:0007669"/>
    <property type="project" value="UniProtKB-UniPathway"/>
</dbReference>
<dbReference type="GO" id="GO:0004515">
    <property type="term" value="F:nicotinate-nucleotide adenylyltransferase activity"/>
    <property type="evidence" value="ECO:0007669"/>
    <property type="project" value="UniProtKB-EC"/>
</dbReference>
<evidence type="ECO:0000256" key="7">
    <source>
        <dbReference type="ARBA" id="ARBA00023027"/>
    </source>
</evidence>
<dbReference type="InterPro" id="IPR014729">
    <property type="entry name" value="Rossmann-like_a/b/a_fold"/>
</dbReference>
<keyword evidence="3 9" id="KW-0808">Transferase</keyword>
<dbReference type="GO" id="GO:0005524">
    <property type="term" value="F:ATP binding"/>
    <property type="evidence" value="ECO:0007669"/>
    <property type="project" value="UniProtKB-KW"/>
</dbReference>
<dbReference type="NCBIfam" id="TIGR00125">
    <property type="entry name" value="cyt_tran_rel"/>
    <property type="match status" value="1"/>
</dbReference>